<dbReference type="EMBL" id="LAZR01002686">
    <property type="protein sequence ID" value="KKN26884.1"/>
    <property type="molecule type" value="Genomic_DNA"/>
</dbReference>
<evidence type="ECO:0000313" key="1">
    <source>
        <dbReference type="EMBL" id="KKN26884.1"/>
    </source>
</evidence>
<dbReference type="AlphaFoldDB" id="A0A0F9P9S4"/>
<name>A0A0F9P9S4_9ZZZZ</name>
<proteinExistence type="predicted"/>
<organism evidence="1">
    <name type="scientific">marine sediment metagenome</name>
    <dbReference type="NCBI Taxonomy" id="412755"/>
    <lineage>
        <taxon>unclassified sequences</taxon>
        <taxon>metagenomes</taxon>
        <taxon>ecological metagenomes</taxon>
    </lineage>
</organism>
<protein>
    <submittedName>
        <fullName evidence="1">Uncharacterized protein</fullName>
    </submittedName>
</protein>
<accession>A0A0F9P9S4</accession>
<sequence length="97" mass="11159">MNKLHMKGRILQLINAQQDVGIWDWQVADALMAEYGLSGAYWRGNTRVTLTDLFSSGIIESVEETLDDQAYFGKGRVLFKFRLNDFGRQRMRDTALV</sequence>
<gene>
    <name evidence="1" type="ORF">LCGC14_0870190</name>
</gene>
<reference evidence="1" key="1">
    <citation type="journal article" date="2015" name="Nature">
        <title>Complex archaea that bridge the gap between prokaryotes and eukaryotes.</title>
        <authorList>
            <person name="Spang A."/>
            <person name="Saw J.H."/>
            <person name="Jorgensen S.L."/>
            <person name="Zaremba-Niedzwiedzka K."/>
            <person name="Martijn J."/>
            <person name="Lind A.E."/>
            <person name="van Eijk R."/>
            <person name="Schleper C."/>
            <person name="Guy L."/>
            <person name="Ettema T.J."/>
        </authorList>
    </citation>
    <scope>NUCLEOTIDE SEQUENCE</scope>
</reference>
<comment type="caution">
    <text evidence="1">The sequence shown here is derived from an EMBL/GenBank/DDBJ whole genome shotgun (WGS) entry which is preliminary data.</text>
</comment>